<dbReference type="EMBL" id="FLYE01000046">
    <property type="protein sequence ID" value="SCA57733.1"/>
    <property type="molecule type" value="Genomic_DNA"/>
</dbReference>
<dbReference type="InterPro" id="IPR052155">
    <property type="entry name" value="Biofilm_reg_signaling"/>
</dbReference>
<feature type="domain" description="EAL" evidence="2">
    <location>
        <begin position="327"/>
        <end position="582"/>
    </location>
</feature>
<evidence type="ECO:0000259" key="1">
    <source>
        <dbReference type="PROSITE" id="PS50112"/>
    </source>
</evidence>
<evidence type="ECO:0000313" key="4">
    <source>
        <dbReference type="EMBL" id="SCA57733.1"/>
    </source>
</evidence>
<dbReference type="Gene3D" id="3.30.450.20">
    <property type="entry name" value="PAS domain"/>
    <property type="match status" value="1"/>
</dbReference>
<dbReference type="PANTHER" id="PTHR44757:SF2">
    <property type="entry name" value="BIOFILM ARCHITECTURE MAINTENANCE PROTEIN MBAA"/>
    <property type="match status" value="1"/>
</dbReference>
<dbReference type="Gene3D" id="3.20.20.450">
    <property type="entry name" value="EAL domain"/>
    <property type="match status" value="1"/>
</dbReference>
<sequence>MTQDIESLKREIASLKGKLVAQRREVARYRMLSSVFQSATQPIALVNANYQIISINPAFSELTGYDESDVQFFPINGMIAHHKRGELWPAVQTSLEQEGHWEGILWNEGKMGDVYCADTHIQSLDSDDLDMANYVFFFRDVTHEKETEERLERRSNYDLITDLPNWNLFLNHFISALYTSGQKGSETALLFIGLDGFKVINDTLGHTIGDKLLQEVAIRFSKTFDENVTVARFSGDQFTAVIPDIKDNEEIRLAAQEILNSLDRPFDIENEEIHISCSIGVCSWPGDGDDVETLLRNADSAMNKAKESGRNTYHFFTPELDAKAQAKRAIERDLRKAVQSFDEFHVVYQPIVDIKTGQMKSAEALVRWHSAERGLVSPEQFIPLAERNHLIMPIGEWVLETACREIQDWSRQSQTPFRVSINLSSRQFREQNLPDVVKGVLDRTGFDPNQLSLEITETLMMENLDEALVMLHELKKMGVRLSIDDFGTGYSSLNYLKRFPLDTLKIDRMFVRDVTSNPEDAAMVAAILTMAQSLNLEVVGEGIETLEHNNFLREKGCQLGQGYYYSRPLRIEEFNLFAEKRELENTG</sequence>
<dbReference type="Gene3D" id="3.30.70.270">
    <property type="match status" value="1"/>
</dbReference>
<dbReference type="Pfam" id="PF13426">
    <property type="entry name" value="PAS_9"/>
    <property type="match status" value="1"/>
</dbReference>
<proteinExistence type="predicted"/>
<dbReference type="CDD" id="cd01948">
    <property type="entry name" value="EAL"/>
    <property type="match status" value="1"/>
</dbReference>
<dbReference type="InterPro" id="IPR000014">
    <property type="entry name" value="PAS"/>
</dbReference>
<accession>A0A1C3RKG3</accession>
<dbReference type="InterPro" id="IPR001633">
    <property type="entry name" value="EAL_dom"/>
</dbReference>
<feature type="domain" description="PAS" evidence="1">
    <location>
        <begin position="28"/>
        <end position="70"/>
    </location>
</feature>
<name>A0A1C3RKG3_9PROT</name>
<dbReference type="SMART" id="SM00052">
    <property type="entry name" value="EAL"/>
    <property type="match status" value="1"/>
</dbReference>
<keyword evidence="5" id="KW-1185">Reference proteome</keyword>
<dbReference type="PROSITE" id="PS50887">
    <property type="entry name" value="GGDEF"/>
    <property type="match status" value="1"/>
</dbReference>
<dbReference type="SUPFAM" id="SSF55073">
    <property type="entry name" value="Nucleotide cyclase"/>
    <property type="match status" value="1"/>
</dbReference>
<dbReference type="Pfam" id="PF00563">
    <property type="entry name" value="EAL"/>
    <property type="match status" value="1"/>
</dbReference>
<dbReference type="OrthoDB" id="9814202at2"/>
<dbReference type="SUPFAM" id="SSF141868">
    <property type="entry name" value="EAL domain-like"/>
    <property type="match status" value="1"/>
</dbReference>
<organism evidence="4 5">
    <name type="scientific">Candidatus Terasakiella magnetica</name>
    <dbReference type="NCBI Taxonomy" id="1867952"/>
    <lineage>
        <taxon>Bacteria</taxon>
        <taxon>Pseudomonadati</taxon>
        <taxon>Pseudomonadota</taxon>
        <taxon>Alphaproteobacteria</taxon>
        <taxon>Rhodospirillales</taxon>
        <taxon>Terasakiellaceae</taxon>
        <taxon>Terasakiella</taxon>
    </lineage>
</organism>
<dbReference type="FunFam" id="3.20.20.450:FF:000001">
    <property type="entry name" value="Cyclic di-GMP phosphodiesterase yahA"/>
    <property type="match status" value="1"/>
</dbReference>
<dbReference type="PROSITE" id="PS50883">
    <property type="entry name" value="EAL"/>
    <property type="match status" value="1"/>
</dbReference>
<dbReference type="InterPro" id="IPR029787">
    <property type="entry name" value="Nucleotide_cyclase"/>
</dbReference>
<evidence type="ECO:0000259" key="2">
    <source>
        <dbReference type="PROSITE" id="PS50883"/>
    </source>
</evidence>
<dbReference type="SMART" id="SM00267">
    <property type="entry name" value="GGDEF"/>
    <property type="match status" value="1"/>
</dbReference>
<gene>
    <name evidence="4" type="ORF">MTBPR1_70005</name>
</gene>
<dbReference type="STRING" id="1867952.MTBPR1_70005"/>
<dbReference type="AlphaFoldDB" id="A0A1C3RKG3"/>
<dbReference type="PROSITE" id="PS50112">
    <property type="entry name" value="PAS"/>
    <property type="match status" value="1"/>
</dbReference>
<dbReference type="CDD" id="cd01949">
    <property type="entry name" value="GGDEF"/>
    <property type="match status" value="1"/>
</dbReference>
<dbReference type="InterPro" id="IPR043128">
    <property type="entry name" value="Rev_trsase/Diguanyl_cyclase"/>
</dbReference>
<protein>
    <submittedName>
        <fullName evidence="4">Predicted signal transduction protein containing a membrane domain</fullName>
    </submittedName>
</protein>
<dbReference type="InterPro" id="IPR000160">
    <property type="entry name" value="GGDEF_dom"/>
</dbReference>
<dbReference type="Pfam" id="PF00990">
    <property type="entry name" value="GGDEF"/>
    <property type="match status" value="1"/>
</dbReference>
<dbReference type="CDD" id="cd00130">
    <property type="entry name" value="PAS"/>
    <property type="match status" value="1"/>
</dbReference>
<dbReference type="SMART" id="SM00091">
    <property type="entry name" value="PAS"/>
    <property type="match status" value="1"/>
</dbReference>
<dbReference type="NCBIfam" id="TIGR00254">
    <property type="entry name" value="GGDEF"/>
    <property type="match status" value="1"/>
</dbReference>
<reference evidence="4 5" key="1">
    <citation type="submission" date="2016-07" db="EMBL/GenBank/DDBJ databases">
        <authorList>
            <person name="Lefevre C.T."/>
        </authorList>
    </citation>
    <scope>NUCLEOTIDE SEQUENCE [LARGE SCALE GENOMIC DNA]</scope>
    <source>
        <strain evidence="4">PR1</strain>
    </source>
</reference>
<evidence type="ECO:0000313" key="5">
    <source>
        <dbReference type="Proteomes" id="UP000231658"/>
    </source>
</evidence>
<dbReference type="InterPro" id="IPR035919">
    <property type="entry name" value="EAL_sf"/>
</dbReference>
<dbReference type="NCBIfam" id="TIGR00229">
    <property type="entry name" value="sensory_box"/>
    <property type="match status" value="1"/>
</dbReference>
<evidence type="ECO:0000259" key="3">
    <source>
        <dbReference type="PROSITE" id="PS50887"/>
    </source>
</evidence>
<feature type="domain" description="GGDEF" evidence="3">
    <location>
        <begin position="185"/>
        <end position="318"/>
    </location>
</feature>
<dbReference type="RefSeq" id="WP_069189753.1">
    <property type="nucleotide sequence ID" value="NZ_FLYE01000046.1"/>
</dbReference>
<dbReference type="InterPro" id="IPR035965">
    <property type="entry name" value="PAS-like_dom_sf"/>
</dbReference>
<dbReference type="PANTHER" id="PTHR44757">
    <property type="entry name" value="DIGUANYLATE CYCLASE DGCP"/>
    <property type="match status" value="1"/>
</dbReference>
<dbReference type="SUPFAM" id="SSF55785">
    <property type="entry name" value="PYP-like sensor domain (PAS domain)"/>
    <property type="match status" value="1"/>
</dbReference>
<dbReference type="Proteomes" id="UP000231658">
    <property type="component" value="Unassembled WGS sequence"/>
</dbReference>